<sequence length="91" mass="10804">MDLRRLSYRRMSMLPSRVQQESPAETETNERKQSGASCENPQAIDSQQSFEDDPASLDEVNVSAQENWYRRLEVKKRPWNGIHTYLIRRKY</sequence>
<dbReference type="EMBL" id="UZAN01053731">
    <property type="protein sequence ID" value="VDP90114.1"/>
    <property type="molecule type" value="Genomic_DNA"/>
</dbReference>
<feature type="compositionally biased region" description="Polar residues" evidence="1">
    <location>
        <begin position="34"/>
        <end position="49"/>
    </location>
</feature>
<name>A0A183B0V7_9TREM</name>
<evidence type="ECO:0000313" key="4">
    <source>
        <dbReference type="WBParaSite" id="ECPE_0001287901-mRNA-1"/>
    </source>
</evidence>
<protein>
    <submittedName>
        <fullName evidence="2 4">Uncharacterized protein</fullName>
    </submittedName>
</protein>
<evidence type="ECO:0000313" key="3">
    <source>
        <dbReference type="Proteomes" id="UP000272942"/>
    </source>
</evidence>
<evidence type="ECO:0000313" key="2">
    <source>
        <dbReference type="EMBL" id="VDP90114.1"/>
    </source>
</evidence>
<reference evidence="4" key="1">
    <citation type="submission" date="2016-06" db="UniProtKB">
        <authorList>
            <consortium name="WormBaseParasite"/>
        </authorList>
    </citation>
    <scope>IDENTIFICATION</scope>
</reference>
<organism evidence="4">
    <name type="scientific">Echinostoma caproni</name>
    <dbReference type="NCBI Taxonomy" id="27848"/>
    <lineage>
        <taxon>Eukaryota</taxon>
        <taxon>Metazoa</taxon>
        <taxon>Spiralia</taxon>
        <taxon>Lophotrochozoa</taxon>
        <taxon>Platyhelminthes</taxon>
        <taxon>Trematoda</taxon>
        <taxon>Digenea</taxon>
        <taxon>Plagiorchiida</taxon>
        <taxon>Echinostomata</taxon>
        <taxon>Echinostomatoidea</taxon>
        <taxon>Echinostomatidae</taxon>
        <taxon>Echinostoma</taxon>
    </lineage>
</organism>
<dbReference type="WBParaSite" id="ECPE_0001287901-mRNA-1">
    <property type="protein sequence ID" value="ECPE_0001287901-mRNA-1"/>
    <property type="gene ID" value="ECPE_0001287901"/>
</dbReference>
<feature type="region of interest" description="Disordered" evidence="1">
    <location>
        <begin position="12"/>
        <end position="54"/>
    </location>
</feature>
<reference evidence="2 3" key="2">
    <citation type="submission" date="2018-11" db="EMBL/GenBank/DDBJ databases">
        <authorList>
            <consortium name="Pathogen Informatics"/>
        </authorList>
    </citation>
    <scope>NUCLEOTIDE SEQUENCE [LARGE SCALE GENOMIC DNA]</scope>
    <source>
        <strain evidence="2 3">Egypt</strain>
    </source>
</reference>
<accession>A0A183B0V7</accession>
<dbReference type="AlphaFoldDB" id="A0A183B0V7"/>
<keyword evidence="3" id="KW-1185">Reference proteome</keyword>
<evidence type="ECO:0000256" key="1">
    <source>
        <dbReference type="SAM" id="MobiDB-lite"/>
    </source>
</evidence>
<gene>
    <name evidence="2" type="ORF">ECPE_LOCUS12842</name>
</gene>
<proteinExistence type="predicted"/>
<dbReference type="Proteomes" id="UP000272942">
    <property type="component" value="Unassembled WGS sequence"/>
</dbReference>